<dbReference type="PANTHER" id="PTHR12818">
    <property type="entry name" value="TRNA (ADENINE(37)-N6)-METHYLTRANSFERASE"/>
    <property type="match status" value="1"/>
</dbReference>
<sequence length="144" mass="16438">MNVLNIPATSINVLNTPVNFRENFGDASATSRERVHGRLRSNIEMASILCNAGRRYNLYIRSHLRRKSSFDVKENKIRELEASLKSSLEKCNAERQGRIRAQQALRKSLVQIKSDNLEWTSYPMAPIAIAQSCFSTRDQRAHGF</sequence>
<dbReference type="AlphaFoldDB" id="A0A7J7HWM6"/>
<comment type="caution">
    <text evidence="1">The sequence shown here is derived from an EMBL/GenBank/DDBJ whole genome shotgun (WGS) entry which is preliminary data.</text>
</comment>
<accession>A0A7J7HWM6</accession>
<dbReference type="Proteomes" id="UP000593564">
    <property type="component" value="Unassembled WGS sequence"/>
</dbReference>
<organism evidence="1 2">
    <name type="scientific">Camellia sinensis</name>
    <name type="common">Tea plant</name>
    <name type="synonym">Thea sinensis</name>
    <dbReference type="NCBI Taxonomy" id="4442"/>
    <lineage>
        <taxon>Eukaryota</taxon>
        <taxon>Viridiplantae</taxon>
        <taxon>Streptophyta</taxon>
        <taxon>Embryophyta</taxon>
        <taxon>Tracheophyta</taxon>
        <taxon>Spermatophyta</taxon>
        <taxon>Magnoliopsida</taxon>
        <taxon>eudicotyledons</taxon>
        <taxon>Gunneridae</taxon>
        <taxon>Pentapetalae</taxon>
        <taxon>asterids</taxon>
        <taxon>Ericales</taxon>
        <taxon>Theaceae</taxon>
        <taxon>Camellia</taxon>
    </lineage>
</organism>
<gene>
    <name evidence="1" type="ORF">HYC85_003876</name>
</gene>
<keyword evidence="2" id="KW-1185">Reference proteome</keyword>
<evidence type="ECO:0000313" key="1">
    <source>
        <dbReference type="EMBL" id="KAF5956651.1"/>
    </source>
</evidence>
<dbReference type="EMBL" id="JACBKZ010000002">
    <property type="protein sequence ID" value="KAF5956651.1"/>
    <property type="molecule type" value="Genomic_DNA"/>
</dbReference>
<name>A0A7J7HWM6_CAMSI</name>
<reference evidence="2" key="1">
    <citation type="journal article" date="2020" name="Nat. Commun.">
        <title>Genome assembly of wild tea tree DASZ reveals pedigree and selection history of tea varieties.</title>
        <authorList>
            <person name="Zhang W."/>
            <person name="Zhang Y."/>
            <person name="Qiu H."/>
            <person name="Guo Y."/>
            <person name="Wan H."/>
            <person name="Zhang X."/>
            <person name="Scossa F."/>
            <person name="Alseekh S."/>
            <person name="Zhang Q."/>
            <person name="Wang P."/>
            <person name="Xu L."/>
            <person name="Schmidt M.H."/>
            <person name="Jia X."/>
            <person name="Li D."/>
            <person name="Zhu A."/>
            <person name="Guo F."/>
            <person name="Chen W."/>
            <person name="Ni D."/>
            <person name="Usadel B."/>
            <person name="Fernie A.R."/>
            <person name="Wen W."/>
        </authorList>
    </citation>
    <scope>NUCLEOTIDE SEQUENCE [LARGE SCALE GENOMIC DNA]</scope>
    <source>
        <strain evidence="2">cv. G240</strain>
    </source>
</reference>
<protein>
    <submittedName>
        <fullName evidence="1">Uncharacterized protein</fullName>
    </submittedName>
</protein>
<dbReference type="PANTHER" id="PTHR12818:SF0">
    <property type="entry name" value="TRNA (ADENINE(37)-N6)-METHYLTRANSFERASE"/>
    <property type="match status" value="1"/>
</dbReference>
<reference evidence="1 2" key="2">
    <citation type="submission" date="2020-07" db="EMBL/GenBank/DDBJ databases">
        <title>Genome assembly of wild tea tree DASZ reveals pedigree and selection history of tea varieties.</title>
        <authorList>
            <person name="Zhang W."/>
        </authorList>
    </citation>
    <scope>NUCLEOTIDE SEQUENCE [LARGE SCALE GENOMIC DNA]</scope>
    <source>
        <strain evidence="2">cv. G240</strain>
        <tissue evidence="1">Leaf</tissue>
    </source>
</reference>
<dbReference type="InterPro" id="IPR040372">
    <property type="entry name" value="YaeB-like"/>
</dbReference>
<proteinExistence type="predicted"/>
<evidence type="ECO:0000313" key="2">
    <source>
        <dbReference type="Proteomes" id="UP000593564"/>
    </source>
</evidence>